<feature type="compositionally biased region" description="Basic and acidic residues" evidence="5">
    <location>
        <begin position="265"/>
        <end position="277"/>
    </location>
</feature>
<keyword evidence="4" id="KW-0175">Coiled coil</keyword>
<evidence type="ECO:0000313" key="6">
    <source>
        <dbReference type="EMBL" id="AGT51060.1"/>
    </source>
</evidence>
<evidence type="ECO:0000313" key="7">
    <source>
        <dbReference type="Proteomes" id="UP000146054"/>
    </source>
</evidence>
<dbReference type="RefSeq" id="YP_009507685.1">
    <property type="nucleotide sequence ID" value="NC_038572.1"/>
</dbReference>
<dbReference type="SUPFAM" id="SSF110132">
    <property type="entry name" value="BTV NS2-like ssRNA-binding domain"/>
    <property type="match status" value="1"/>
</dbReference>
<dbReference type="KEGG" id="vg:37618689"/>
<evidence type="ECO:0000256" key="5">
    <source>
        <dbReference type="SAM" id="MobiDB-lite"/>
    </source>
</evidence>
<proteinExistence type="predicted"/>
<evidence type="ECO:0000256" key="4">
    <source>
        <dbReference type="SAM" id="Coils"/>
    </source>
</evidence>
<reference evidence="6 7" key="1">
    <citation type="journal article" date="2013" name="PLoS ONE">
        <title>Full Genome Sequencing of Corriparta Virus, Identifies California Mosquito Pool Virus as a Member of the Corriparta virus Species.</title>
        <authorList>
            <person name="Belaganahalli M.N."/>
            <person name="Maan S."/>
            <person name="Maan N.S."/>
            <person name="Nomikou K."/>
            <person name="Guimera M."/>
            <person name="Brownlie J."/>
            <person name="Tesh R."/>
            <person name="Attoui H."/>
            <person name="Mertens P.P."/>
        </authorList>
    </citation>
    <scope>NUCLEOTIDE SEQUENCE [LARGE SCALE GENOMIC DNA]</scope>
    <source>
        <strain evidence="6 7">AUS1960/01</strain>
    </source>
</reference>
<organism evidence="6 7">
    <name type="scientific">Corriparta virus</name>
    <dbReference type="NCBI Taxonomy" id="40053"/>
    <lineage>
        <taxon>Viruses</taxon>
        <taxon>Riboviria</taxon>
        <taxon>Orthornavirae</taxon>
        <taxon>Duplornaviricota</taxon>
        <taxon>Resentoviricetes</taxon>
        <taxon>Reovirales</taxon>
        <taxon>Sedoreoviridae</taxon>
        <taxon>Orbivirus</taxon>
        <taxon>Orbivirus alphamitchellense</taxon>
    </lineage>
</organism>
<evidence type="ECO:0000256" key="3">
    <source>
        <dbReference type="ARBA" id="ARBA00022884"/>
    </source>
</evidence>
<protein>
    <recommendedName>
        <fullName evidence="2">Non-structural protein NS2</fullName>
    </recommendedName>
</protein>
<evidence type="ECO:0000256" key="1">
    <source>
        <dbReference type="ARBA" id="ARBA00002402"/>
    </source>
</evidence>
<dbReference type="GeneID" id="37618689"/>
<dbReference type="GO" id="GO:0003723">
    <property type="term" value="F:RNA binding"/>
    <property type="evidence" value="ECO:0007669"/>
    <property type="project" value="UniProtKB-KW"/>
</dbReference>
<keyword evidence="3" id="KW-0694">RNA-binding</keyword>
<keyword evidence="7" id="KW-1185">Reference proteome</keyword>
<feature type="region of interest" description="Disordered" evidence="5">
    <location>
        <begin position="235"/>
        <end position="285"/>
    </location>
</feature>
<accession>T1ST45</accession>
<comment type="function">
    <text evidence="1">Single-stranded RNA-binding protein.</text>
</comment>
<dbReference type="Pfam" id="PF04514">
    <property type="entry name" value="BTV_NS2"/>
    <property type="match status" value="1"/>
</dbReference>
<dbReference type="InterPro" id="IPR037194">
    <property type="entry name" value="NS2_N"/>
</dbReference>
<feature type="coiled-coil region" evidence="4">
    <location>
        <begin position="157"/>
        <end position="184"/>
    </location>
</feature>
<dbReference type="EMBL" id="KC853048">
    <property type="protein sequence ID" value="AGT51060.1"/>
    <property type="molecule type" value="Genomic_RNA"/>
</dbReference>
<sequence length="371" mass="41863">MAHTLEAVTRERRRFPKTFLFWSDDESNFVGMMSKVTGKPYLAIRTGMTTQVSMMDYVVPRASLVEILSCGSYRIQDRDEATFFVISEHGIEVAPERWPKLLFETVDLQNRFCEINVGGDLVKTDVKYGRGHGTIPPYTEEADSSTDSDIHLPGISFYRVEGDVREERERLKNAREEREEKIFTALVEAGGTRSEGRMLGLKFDKIANLQISGESEKRKPKSKISKKVEGEKIREWPDVDSSDDDPKIGIQLGHERLKPKPARRMSVEDSVEHRDAQNEQGQAKDNWKKLATSIMKMKAIKDDAAGLKVVEPAHTGVFDSVMTSVSFDSVCVPIFKVDSHMKEYSRVGYALSKRAHIVISGETLTILPESA</sequence>
<evidence type="ECO:0000256" key="2">
    <source>
        <dbReference type="ARBA" id="ARBA00014070"/>
    </source>
</evidence>
<dbReference type="InterPro" id="IPR007602">
    <property type="entry name" value="BTV_NS2"/>
</dbReference>
<dbReference type="Proteomes" id="UP000146054">
    <property type="component" value="Genome"/>
</dbReference>
<dbReference type="OrthoDB" id="12957at10239"/>
<name>T1ST45_9REOV</name>